<proteinExistence type="predicted"/>
<keyword evidence="3" id="KW-1185">Reference proteome</keyword>
<reference evidence="3" key="1">
    <citation type="submission" date="2014-09" db="EMBL/GenBank/DDBJ databases">
        <authorList>
            <person name="Gomez-Valero L."/>
        </authorList>
    </citation>
    <scope>NUCLEOTIDE SEQUENCE [LARGE SCALE GENOMIC DNA]</scope>
    <source>
        <strain evidence="3">ATCC35250</strain>
    </source>
</reference>
<dbReference type="RefSeq" id="WP_045105558.1">
    <property type="nucleotide sequence ID" value="NZ_LN681225.1"/>
</dbReference>
<dbReference type="AlphaFoldDB" id="A0A0A8URN5"/>
<dbReference type="STRING" id="449.LHA_1083"/>
<name>A0A0A8URN5_LEGHA</name>
<accession>A0A0A8URN5</accession>
<protein>
    <submittedName>
        <fullName evidence="2">Uncharacterized protein</fullName>
    </submittedName>
</protein>
<evidence type="ECO:0000256" key="1">
    <source>
        <dbReference type="SAM" id="MobiDB-lite"/>
    </source>
</evidence>
<dbReference type="PATRIC" id="fig|449.7.peg.573"/>
<dbReference type="EMBL" id="LN681225">
    <property type="protein sequence ID" value="CEK10141.1"/>
    <property type="molecule type" value="Genomic_DNA"/>
</dbReference>
<dbReference type="KEGG" id="lha:LHA_1083"/>
<evidence type="ECO:0000313" key="2">
    <source>
        <dbReference type="EMBL" id="CEK10141.1"/>
    </source>
</evidence>
<organism evidence="2 3">
    <name type="scientific">Legionella hackeliae</name>
    <dbReference type="NCBI Taxonomy" id="449"/>
    <lineage>
        <taxon>Bacteria</taxon>
        <taxon>Pseudomonadati</taxon>
        <taxon>Pseudomonadota</taxon>
        <taxon>Gammaproteobacteria</taxon>
        <taxon>Legionellales</taxon>
        <taxon>Legionellaceae</taxon>
        <taxon>Legionella</taxon>
    </lineage>
</organism>
<dbReference type="HOGENOM" id="CLU_1625022_0_0_6"/>
<dbReference type="Proteomes" id="UP000032803">
    <property type="component" value="Chromosome I"/>
</dbReference>
<dbReference type="OrthoDB" id="5648741at2"/>
<feature type="compositionally biased region" description="Basic and acidic residues" evidence="1">
    <location>
        <begin position="152"/>
        <end position="163"/>
    </location>
</feature>
<gene>
    <name evidence="2" type="ORF">LHA_1083</name>
</gene>
<evidence type="ECO:0000313" key="3">
    <source>
        <dbReference type="Proteomes" id="UP000032803"/>
    </source>
</evidence>
<sequence>MFKMFNNIAGRFNKHKIESPYLYICKLDKAIDKLQQVVFQQKSKKDLVEATGKIIRLAGQLSLTDALTNYHAPSKDISSRNCAVVATAYGCVTAALEGTNEFSDWLEKYHKSSRVAQGKDNFKEMEYYGHLLDISIHKQFRRKKLSDPQIDPPKDTDLSSKQF</sequence>
<feature type="region of interest" description="Disordered" evidence="1">
    <location>
        <begin position="143"/>
        <end position="163"/>
    </location>
</feature>